<evidence type="ECO:0000313" key="3">
    <source>
        <dbReference type="EMBL" id="KAH0781000.1"/>
    </source>
</evidence>
<dbReference type="PANTHER" id="PTHR31973">
    <property type="entry name" value="POLYPROTEIN, PUTATIVE-RELATED"/>
    <property type="match status" value="1"/>
</dbReference>
<accession>A0ABQ7WJT8</accession>
<reference evidence="3 4" key="1">
    <citation type="journal article" date="2021" name="bioRxiv">
        <title>Chromosome-scale and haplotype-resolved genome assembly of a tetraploid potato cultivar.</title>
        <authorList>
            <person name="Sun H."/>
            <person name="Jiao W.-B."/>
            <person name="Krause K."/>
            <person name="Campoy J.A."/>
            <person name="Goel M."/>
            <person name="Folz-Donahue K."/>
            <person name="Kukat C."/>
            <person name="Huettel B."/>
            <person name="Schneeberger K."/>
        </authorList>
    </citation>
    <scope>NUCLEOTIDE SEQUENCE [LARGE SCALE GENOMIC DNA]</scope>
    <source>
        <strain evidence="3">SolTubOtavaFocal</strain>
        <tissue evidence="3">Leaves</tissue>
    </source>
</reference>
<dbReference type="EMBL" id="JAIVGD010000001">
    <property type="protein sequence ID" value="KAH0781000.1"/>
    <property type="molecule type" value="Genomic_DNA"/>
</dbReference>
<protein>
    <recommendedName>
        <fullName evidence="2">MULE transposase domain-containing protein</fullName>
    </recommendedName>
</protein>
<keyword evidence="4" id="KW-1185">Reference proteome</keyword>
<proteinExistence type="predicted"/>
<dbReference type="Pfam" id="PF10551">
    <property type="entry name" value="MULE"/>
    <property type="match status" value="1"/>
</dbReference>
<name>A0ABQ7WJT8_SOLTU</name>
<organism evidence="3 4">
    <name type="scientific">Solanum tuberosum</name>
    <name type="common">Potato</name>
    <dbReference type="NCBI Taxonomy" id="4113"/>
    <lineage>
        <taxon>Eukaryota</taxon>
        <taxon>Viridiplantae</taxon>
        <taxon>Streptophyta</taxon>
        <taxon>Embryophyta</taxon>
        <taxon>Tracheophyta</taxon>
        <taxon>Spermatophyta</taxon>
        <taxon>Magnoliopsida</taxon>
        <taxon>eudicotyledons</taxon>
        <taxon>Gunneridae</taxon>
        <taxon>Pentapetalae</taxon>
        <taxon>asterids</taxon>
        <taxon>lamiids</taxon>
        <taxon>Solanales</taxon>
        <taxon>Solanaceae</taxon>
        <taxon>Solanoideae</taxon>
        <taxon>Solaneae</taxon>
        <taxon>Solanum</taxon>
    </lineage>
</organism>
<evidence type="ECO:0000256" key="1">
    <source>
        <dbReference type="SAM" id="MobiDB-lite"/>
    </source>
</evidence>
<dbReference type="PANTHER" id="PTHR31973:SF191">
    <property type="entry name" value="OS05G0489400 PROTEIN"/>
    <property type="match status" value="1"/>
</dbReference>
<comment type="caution">
    <text evidence="3">The sequence shown here is derived from an EMBL/GenBank/DDBJ whole genome shotgun (WGS) entry which is preliminary data.</text>
</comment>
<feature type="region of interest" description="Disordered" evidence="1">
    <location>
        <begin position="476"/>
        <end position="496"/>
    </location>
</feature>
<evidence type="ECO:0000259" key="2">
    <source>
        <dbReference type="Pfam" id="PF10551"/>
    </source>
</evidence>
<dbReference type="Proteomes" id="UP000826656">
    <property type="component" value="Unassembled WGS sequence"/>
</dbReference>
<dbReference type="InterPro" id="IPR018289">
    <property type="entry name" value="MULE_transposase_dom"/>
</dbReference>
<evidence type="ECO:0000313" key="4">
    <source>
        <dbReference type="Proteomes" id="UP000826656"/>
    </source>
</evidence>
<sequence>MKLRYKSGLQFTLIYEGGDLDMYTIKLHYKGRWVFEPLIDYGDPVLHDEEGLVDMDEIEKNDESDSTTEECESFHDSDYSLEEADMNFDKSINSTVDDTQEDEFATSYEELVSLHGDSDEENRKRSIVFNPTRDLEDSKFKFALHMSHSNSKEFKWAVEVHAMIQKKDIRFKKNESTRSRATWTKEEQFEMLWDYCAELRRSNPGTTSGCRPIIGIDGCHLKGNQQGWQLLTAVGIDGNDNMYPIAFAIMEGELKKIWSWFLTLLDEDLGISRNPFAWTFISDKQKGLIPTFDDTMQHVAHKFCVRHLHNNFKTEGFGGQALKDVLWKTARATTKAEFFKHMEEMGKLDSKAPEWFTDQGLFSLHFQTIWVEKDEPEMYVHECYAVEHYMKSYNPSILPIVSFDQWPKIGIEPPLPPYIRHNQIDQLNQTRVPQEQLRSSAFISEEIGEHSREGISPLIIEKMGKQHIPVSKLQEALSQNNKRVRSDSRAQKKIVP</sequence>
<feature type="domain" description="MULE transposase" evidence="2">
    <location>
        <begin position="214"/>
        <end position="311"/>
    </location>
</feature>
<gene>
    <name evidence="3" type="ORF">KY290_000598</name>
</gene>